<dbReference type="PANTHER" id="PTHR31319">
    <property type="entry name" value="ZINC FINGER PROTEIN CONSTANS-LIKE 4"/>
    <property type="match status" value="1"/>
</dbReference>
<gene>
    <name evidence="5" type="ORF">DEO72_LG4g2636</name>
</gene>
<dbReference type="GO" id="GO:0005634">
    <property type="term" value="C:nucleus"/>
    <property type="evidence" value="ECO:0007669"/>
    <property type="project" value="UniProtKB-SubCell"/>
</dbReference>
<keyword evidence="2 3" id="KW-0539">Nucleus</keyword>
<dbReference type="AlphaFoldDB" id="A0A4D6LRP1"/>
<dbReference type="OrthoDB" id="153872at2759"/>
<dbReference type="GO" id="GO:0009909">
    <property type="term" value="P:regulation of flower development"/>
    <property type="evidence" value="ECO:0007669"/>
    <property type="project" value="InterPro"/>
</dbReference>
<dbReference type="Proteomes" id="UP000501690">
    <property type="component" value="Linkage Group LG4"/>
</dbReference>
<evidence type="ECO:0000256" key="2">
    <source>
        <dbReference type="ARBA" id="ARBA00023242"/>
    </source>
</evidence>
<evidence type="ECO:0000256" key="1">
    <source>
        <dbReference type="ARBA" id="ARBA00004123"/>
    </source>
</evidence>
<dbReference type="PANTHER" id="PTHR31319:SF103">
    <property type="entry name" value="CCT MOTIF FAMILY PROTEIN"/>
    <property type="match status" value="1"/>
</dbReference>
<dbReference type="Gramene" id="Vigun02g177100.1.v1.2">
    <property type="protein sequence ID" value="Vigun02g177100.1.v1.2"/>
    <property type="gene ID" value="Vigun02g177100.v1.2"/>
</dbReference>
<evidence type="ECO:0000256" key="3">
    <source>
        <dbReference type="PROSITE-ProRule" id="PRU00357"/>
    </source>
</evidence>
<organism evidence="5 6">
    <name type="scientific">Vigna unguiculata</name>
    <name type="common">Cowpea</name>
    <dbReference type="NCBI Taxonomy" id="3917"/>
    <lineage>
        <taxon>Eukaryota</taxon>
        <taxon>Viridiplantae</taxon>
        <taxon>Streptophyta</taxon>
        <taxon>Embryophyta</taxon>
        <taxon>Tracheophyta</taxon>
        <taxon>Spermatophyta</taxon>
        <taxon>Magnoliopsida</taxon>
        <taxon>eudicotyledons</taxon>
        <taxon>Gunneridae</taxon>
        <taxon>Pentapetalae</taxon>
        <taxon>rosids</taxon>
        <taxon>fabids</taxon>
        <taxon>Fabales</taxon>
        <taxon>Fabaceae</taxon>
        <taxon>Papilionoideae</taxon>
        <taxon>50 kb inversion clade</taxon>
        <taxon>NPAAA clade</taxon>
        <taxon>indigoferoid/millettioid clade</taxon>
        <taxon>Phaseoleae</taxon>
        <taxon>Vigna</taxon>
    </lineage>
</organism>
<protein>
    <submittedName>
        <fullName evidence="5">Ribonuclease P/MRP protein subunit RPP1</fullName>
    </submittedName>
</protein>
<proteinExistence type="predicted"/>
<keyword evidence="6" id="KW-1185">Reference proteome</keyword>
<dbReference type="GO" id="GO:0003700">
    <property type="term" value="F:DNA-binding transcription factor activity"/>
    <property type="evidence" value="ECO:0007669"/>
    <property type="project" value="TreeGrafter"/>
</dbReference>
<accession>A0A4D6LRP1</accession>
<feature type="domain" description="CCT" evidence="4">
    <location>
        <begin position="225"/>
        <end position="267"/>
    </location>
</feature>
<dbReference type="Pfam" id="PF06203">
    <property type="entry name" value="CCT"/>
    <property type="match status" value="1"/>
</dbReference>
<sequence>MSSDLYTFDIPFPRHSDTDNMVSYDADGNLMFFSDNPYSFPFLTASPVHDVAQGNFTNSLHPSFFSFSPQQNQSLSHANPAHPLSNGSYIKSEFRNFSALHGSEVTSEECQMGVDYSSNHHFLSQTFHASDTASKVIQRSFSCNSFGGKPGFPFEPHPDTLMDSPNFHLHPLISPENSFFTGQMRRVCSTGDLQNTKATDMSSQVESPLLEEAYFKVGRYSAEERKEKISRYRAKRSRRKFNKIIKYACRKTLADNRTRIRGRFARNDEISEIPKALSSTSTTEEYEDEFWVEFIEGLNEEVMG</sequence>
<dbReference type="PROSITE" id="PS51017">
    <property type="entry name" value="CCT"/>
    <property type="match status" value="1"/>
</dbReference>
<evidence type="ECO:0000313" key="6">
    <source>
        <dbReference type="Proteomes" id="UP000501690"/>
    </source>
</evidence>
<dbReference type="InterPro" id="IPR010402">
    <property type="entry name" value="CCT_domain"/>
</dbReference>
<comment type="subcellular location">
    <subcellularLocation>
        <location evidence="1 3">Nucleus</location>
    </subcellularLocation>
</comment>
<evidence type="ECO:0000259" key="4">
    <source>
        <dbReference type="PROSITE" id="PS51017"/>
    </source>
</evidence>
<name>A0A4D6LRP1_VIGUN</name>
<reference evidence="5 6" key="1">
    <citation type="submission" date="2019-04" db="EMBL/GenBank/DDBJ databases">
        <title>An improved genome assembly and genetic linkage map for asparagus bean, Vigna unguiculata ssp. sesquipedialis.</title>
        <authorList>
            <person name="Xia Q."/>
            <person name="Zhang R."/>
            <person name="Dong Y."/>
        </authorList>
    </citation>
    <scope>NUCLEOTIDE SEQUENCE [LARGE SCALE GENOMIC DNA]</scope>
    <source>
        <tissue evidence="5">Leaf</tissue>
    </source>
</reference>
<dbReference type="EMBL" id="CP039348">
    <property type="protein sequence ID" value="QCD91669.1"/>
    <property type="molecule type" value="Genomic_DNA"/>
</dbReference>
<dbReference type="InterPro" id="IPR045281">
    <property type="entry name" value="CONSTANS-like"/>
</dbReference>
<evidence type="ECO:0000313" key="5">
    <source>
        <dbReference type="EMBL" id="QCD91669.1"/>
    </source>
</evidence>